<evidence type="ECO:0000256" key="4">
    <source>
        <dbReference type="ARBA" id="ARBA00022989"/>
    </source>
</evidence>
<comment type="subcellular location">
    <subcellularLocation>
        <location evidence="1">Cell membrane</location>
        <topology evidence="1">Multi-pass membrane protein</topology>
    </subcellularLocation>
</comment>
<dbReference type="EMBL" id="FOGZ01000008">
    <property type="protein sequence ID" value="SER74571.1"/>
    <property type="molecule type" value="Genomic_DNA"/>
</dbReference>
<evidence type="ECO:0000256" key="3">
    <source>
        <dbReference type="ARBA" id="ARBA00022692"/>
    </source>
</evidence>
<evidence type="ECO:0000313" key="8">
    <source>
        <dbReference type="Proteomes" id="UP000198815"/>
    </source>
</evidence>
<feature type="transmembrane region" description="Helical" evidence="6">
    <location>
        <begin position="256"/>
        <end position="283"/>
    </location>
</feature>
<dbReference type="GO" id="GO:0005886">
    <property type="term" value="C:plasma membrane"/>
    <property type="evidence" value="ECO:0007669"/>
    <property type="project" value="UniProtKB-SubCell"/>
</dbReference>
<sequence>MTAGRQNVPSPVSGSLSRGSASGVAIAAGVAALSNFVIMFLGTRTLPAAAGTEFLAFWSLLTGMFGVVSGVQNETTRAVGAVDGGSAPGVRAIAPAMVVGAIVAVLVLLLSPVIGHRIVPLSAGLALPGLVVTTLAYAAYVVLVGSLGGHGWWSHYASLLCSEVVLRMMLVGAVLATGARLGGYVLACCSATAILFIFLAFSARSRRAIGSRADAPMGMMVRKNLLAVLSTSCTAVLVTAYGAILKGVGHGADPLLLGGLILAVSLTRAPILIPLTAFTGVAIKVFLGHRDAPLQAIAKPVGALLGLGVIGGAAAWFVGPWFVPFFNSGYHIQSWVFGFLTFSSAFIAILTLLGTLVLALDAHWVYALGWLVASVIAIAILLTGIELSLRVVLSLLVGPLVGSLVMLGWLVVGSRSNRHVVRN</sequence>
<protein>
    <recommendedName>
        <fullName evidence="9">Membrane protein involved in the export of O-antigen and teichoic acid</fullName>
    </recommendedName>
</protein>
<dbReference type="InterPro" id="IPR050833">
    <property type="entry name" value="Poly_Biosynth_Transport"/>
</dbReference>
<feature type="transmembrane region" description="Helical" evidence="6">
    <location>
        <begin position="181"/>
        <end position="203"/>
    </location>
</feature>
<reference evidence="7 8" key="1">
    <citation type="submission" date="2016-10" db="EMBL/GenBank/DDBJ databases">
        <authorList>
            <person name="de Groot N.N."/>
        </authorList>
    </citation>
    <scope>NUCLEOTIDE SEQUENCE [LARGE SCALE GENOMIC DNA]</scope>
    <source>
        <strain evidence="7 8">DSM 16859</strain>
    </source>
</reference>
<evidence type="ECO:0000256" key="2">
    <source>
        <dbReference type="ARBA" id="ARBA00022475"/>
    </source>
</evidence>
<dbReference type="STRING" id="64702.SAMN05443377_10877"/>
<dbReference type="PANTHER" id="PTHR30250">
    <property type="entry name" value="PST FAMILY PREDICTED COLANIC ACID TRANSPORTER"/>
    <property type="match status" value="1"/>
</dbReference>
<keyword evidence="4 6" id="KW-1133">Transmembrane helix</keyword>
<feature type="transmembrane region" description="Helical" evidence="6">
    <location>
        <begin position="335"/>
        <end position="358"/>
    </location>
</feature>
<feature type="transmembrane region" description="Helical" evidence="6">
    <location>
        <begin position="121"/>
        <end position="144"/>
    </location>
</feature>
<keyword evidence="3 6" id="KW-0812">Transmembrane</keyword>
<organism evidence="7 8">
    <name type="scientific">Propionibacterium cyclohexanicum</name>
    <dbReference type="NCBI Taxonomy" id="64702"/>
    <lineage>
        <taxon>Bacteria</taxon>
        <taxon>Bacillati</taxon>
        <taxon>Actinomycetota</taxon>
        <taxon>Actinomycetes</taxon>
        <taxon>Propionibacteriales</taxon>
        <taxon>Propionibacteriaceae</taxon>
        <taxon>Propionibacterium</taxon>
    </lineage>
</organism>
<dbReference type="RefSeq" id="WP_143052820.1">
    <property type="nucleotide sequence ID" value="NZ_FOGZ01000008.1"/>
</dbReference>
<feature type="transmembrane region" description="Helical" evidence="6">
    <location>
        <begin position="21"/>
        <end position="42"/>
    </location>
</feature>
<evidence type="ECO:0000256" key="5">
    <source>
        <dbReference type="ARBA" id="ARBA00023136"/>
    </source>
</evidence>
<feature type="transmembrane region" description="Helical" evidence="6">
    <location>
        <begin position="391"/>
        <end position="412"/>
    </location>
</feature>
<dbReference type="Proteomes" id="UP000198815">
    <property type="component" value="Unassembled WGS sequence"/>
</dbReference>
<feature type="transmembrane region" description="Helical" evidence="6">
    <location>
        <begin position="54"/>
        <end position="71"/>
    </location>
</feature>
<feature type="transmembrane region" description="Helical" evidence="6">
    <location>
        <begin position="365"/>
        <end position="385"/>
    </location>
</feature>
<name>A0A1H9RNQ8_9ACTN</name>
<evidence type="ECO:0000313" key="7">
    <source>
        <dbReference type="EMBL" id="SER74571.1"/>
    </source>
</evidence>
<evidence type="ECO:0000256" key="1">
    <source>
        <dbReference type="ARBA" id="ARBA00004651"/>
    </source>
</evidence>
<keyword evidence="5 6" id="KW-0472">Membrane</keyword>
<feature type="transmembrane region" description="Helical" evidence="6">
    <location>
        <begin position="304"/>
        <end position="323"/>
    </location>
</feature>
<dbReference type="OrthoDB" id="4382106at2"/>
<evidence type="ECO:0008006" key="9">
    <source>
        <dbReference type="Google" id="ProtNLM"/>
    </source>
</evidence>
<dbReference type="AlphaFoldDB" id="A0A1H9RNQ8"/>
<feature type="transmembrane region" description="Helical" evidence="6">
    <location>
        <begin position="92"/>
        <end position="115"/>
    </location>
</feature>
<evidence type="ECO:0000256" key="6">
    <source>
        <dbReference type="SAM" id="Phobius"/>
    </source>
</evidence>
<gene>
    <name evidence="7" type="ORF">SAMN05443377_10877</name>
</gene>
<keyword evidence="8" id="KW-1185">Reference proteome</keyword>
<proteinExistence type="predicted"/>
<accession>A0A1H9RNQ8</accession>
<keyword evidence="2" id="KW-1003">Cell membrane</keyword>
<dbReference type="PANTHER" id="PTHR30250:SF11">
    <property type="entry name" value="O-ANTIGEN TRANSPORTER-RELATED"/>
    <property type="match status" value="1"/>
</dbReference>
<feature type="transmembrane region" description="Helical" evidence="6">
    <location>
        <begin position="224"/>
        <end position="244"/>
    </location>
</feature>